<protein>
    <recommendedName>
        <fullName evidence="1">EF-hand domain-containing protein</fullName>
    </recommendedName>
</protein>
<gene>
    <name evidence="2" type="ORF">ILEXP_LOCUS7049</name>
</gene>
<reference evidence="2 3" key="1">
    <citation type="submission" date="2024-02" db="EMBL/GenBank/DDBJ databases">
        <authorList>
            <person name="Vignale AGUSTIN F."/>
            <person name="Sosa J E."/>
            <person name="Modenutti C."/>
        </authorList>
    </citation>
    <scope>NUCLEOTIDE SEQUENCE [LARGE SCALE GENOMIC DNA]</scope>
</reference>
<keyword evidence="3" id="KW-1185">Reference proteome</keyword>
<comment type="caution">
    <text evidence="2">The sequence shown here is derived from an EMBL/GenBank/DDBJ whole genome shotgun (WGS) entry which is preliminary data.</text>
</comment>
<dbReference type="Proteomes" id="UP001642360">
    <property type="component" value="Unassembled WGS sequence"/>
</dbReference>
<dbReference type="InterPro" id="IPR011992">
    <property type="entry name" value="EF-hand-dom_pair"/>
</dbReference>
<proteinExistence type="predicted"/>
<evidence type="ECO:0000259" key="1">
    <source>
        <dbReference type="PROSITE" id="PS50222"/>
    </source>
</evidence>
<dbReference type="SUPFAM" id="SSF47473">
    <property type="entry name" value="EF-hand"/>
    <property type="match status" value="1"/>
</dbReference>
<organism evidence="2 3">
    <name type="scientific">Ilex paraguariensis</name>
    <name type="common">yerba mate</name>
    <dbReference type="NCBI Taxonomy" id="185542"/>
    <lineage>
        <taxon>Eukaryota</taxon>
        <taxon>Viridiplantae</taxon>
        <taxon>Streptophyta</taxon>
        <taxon>Embryophyta</taxon>
        <taxon>Tracheophyta</taxon>
        <taxon>Spermatophyta</taxon>
        <taxon>Magnoliopsida</taxon>
        <taxon>eudicotyledons</taxon>
        <taxon>Gunneridae</taxon>
        <taxon>Pentapetalae</taxon>
        <taxon>asterids</taxon>
        <taxon>campanulids</taxon>
        <taxon>Aquifoliales</taxon>
        <taxon>Aquifoliaceae</taxon>
        <taxon>Ilex</taxon>
    </lineage>
</organism>
<name>A0ABC8R3U7_9AQUA</name>
<dbReference type="EMBL" id="CAUOFW020000978">
    <property type="protein sequence ID" value="CAK9139653.1"/>
    <property type="molecule type" value="Genomic_DNA"/>
</dbReference>
<feature type="domain" description="EF-hand" evidence="1">
    <location>
        <begin position="39"/>
        <end position="57"/>
    </location>
</feature>
<dbReference type="Gene3D" id="1.10.238.10">
    <property type="entry name" value="EF-hand"/>
    <property type="match status" value="2"/>
</dbReference>
<evidence type="ECO:0000313" key="3">
    <source>
        <dbReference type="Proteomes" id="UP001642360"/>
    </source>
</evidence>
<dbReference type="InterPro" id="IPR002048">
    <property type="entry name" value="EF_hand_dom"/>
</dbReference>
<accession>A0ABC8R3U7</accession>
<evidence type="ECO:0000313" key="2">
    <source>
        <dbReference type="EMBL" id="CAK9139653.1"/>
    </source>
</evidence>
<dbReference type="PROSITE" id="PS50222">
    <property type="entry name" value="EF_HAND_2"/>
    <property type="match status" value="1"/>
</dbReference>
<sequence>MNTSSNTIVLGENWVDVDGNGTVDYTEFTMATMHKHKLEEEEHPYKAFLYFDRDNSG</sequence>
<dbReference type="AlphaFoldDB" id="A0ABC8R3U7"/>